<keyword evidence="2" id="KW-1185">Reference proteome</keyword>
<proteinExistence type="predicted"/>
<evidence type="ECO:0000313" key="1">
    <source>
        <dbReference type="EMBL" id="MDG0793835.1"/>
    </source>
</evidence>
<dbReference type="AlphaFoldDB" id="A0A9X4QQL0"/>
<dbReference type="EMBL" id="JAPDHZ010000004">
    <property type="protein sequence ID" value="MDG0793835.1"/>
    <property type="molecule type" value="Genomic_DNA"/>
</dbReference>
<dbReference type="Proteomes" id="UP001153387">
    <property type="component" value="Unassembled WGS sequence"/>
</dbReference>
<protein>
    <submittedName>
        <fullName evidence="1">Uncharacterized protein</fullName>
    </submittedName>
</protein>
<sequence>MTDRTLTVNKTDLLNWDALKSIEVGAAKTKAATEKDGVVTLRFVKSDKFEHLASLMRLLQNKGGFPGLDIDAAEQHRSVVTSDKKKVFVFQHGYEGNEKEKLFHYAVDIRQRGIYTHGLIGGHHDGYLQGLYMYLKLIKKLEPLACLQTMLDLLAKSKLPKGTKRPAIKLKEVLTVTNGREEVPKTPKEITITSYVELS</sequence>
<organism evidence="1 2">
    <name type="scientific">Cohnella ginsengisoli</name>
    <dbReference type="NCBI Taxonomy" id="425004"/>
    <lineage>
        <taxon>Bacteria</taxon>
        <taxon>Bacillati</taxon>
        <taxon>Bacillota</taxon>
        <taxon>Bacilli</taxon>
        <taxon>Bacillales</taxon>
        <taxon>Paenibacillaceae</taxon>
        <taxon>Cohnella</taxon>
    </lineage>
</organism>
<comment type="caution">
    <text evidence="1">The sequence shown here is derived from an EMBL/GenBank/DDBJ whole genome shotgun (WGS) entry which is preliminary data.</text>
</comment>
<name>A0A9X4QQL0_9BACL</name>
<reference evidence="1 2" key="1">
    <citation type="submission" date="2022-10" db="EMBL/GenBank/DDBJ databases">
        <title>Comparative genomic analysis of Cohnella hashimotonis sp. nov., isolated from the International Space Station.</title>
        <authorList>
            <person name="Simpson A."/>
            <person name="Venkateswaran K."/>
        </authorList>
    </citation>
    <scope>NUCLEOTIDE SEQUENCE [LARGE SCALE GENOMIC DNA]</scope>
    <source>
        <strain evidence="1 2">DSM 18997</strain>
    </source>
</reference>
<dbReference type="RefSeq" id="WP_277567557.1">
    <property type="nucleotide sequence ID" value="NZ_JAPDHZ010000004.1"/>
</dbReference>
<evidence type="ECO:0000313" key="2">
    <source>
        <dbReference type="Proteomes" id="UP001153387"/>
    </source>
</evidence>
<gene>
    <name evidence="1" type="ORF">OMP38_25700</name>
</gene>
<accession>A0A9X4QQL0</accession>